<dbReference type="EMBL" id="JANJYI010000002">
    <property type="protein sequence ID" value="KAK2661316.1"/>
    <property type="molecule type" value="Genomic_DNA"/>
</dbReference>
<name>A0AAE0CS23_9ROSI</name>
<evidence type="ECO:0008006" key="6">
    <source>
        <dbReference type="Google" id="ProtNLM"/>
    </source>
</evidence>
<dbReference type="InterPro" id="IPR012337">
    <property type="entry name" value="RNaseH-like_sf"/>
</dbReference>
<dbReference type="InterPro" id="IPR025525">
    <property type="entry name" value="hAT-like_transposase_RNase-H"/>
</dbReference>
<evidence type="ECO:0000256" key="1">
    <source>
        <dbReference type="SAM" id="Phobius"/>
    </source>
</evidence>
<dbReference type="SUPFAM" id="SSF53098">
    <property type="entry name" value="Ribonuclease H-like"/>
    <property type="match status" value="1"/>
</dbReference>
<proteinExistence type="predicted"/>
<dbReference type="GO" id="GO:0046983">
    <property type="term" value="F:protein dimerization activity"/>
    <property type="evidence" value="ECO:0007669"/>
    <property type="project" value="InterPro"/>
</dbReference>
<evidence type="ECO:0000313" key="4">
    <source>
        <dbReference type="EMBL" id="KAK2661316.1"/>
    </source>
</evidence>
<protein>
    <recommendedName>
        <fullName evidence="6">HAT C-terminal dimerisation domain-containing protein</fullName>
    </recommendedName>
</protein>
<keyword evidence="1" id="KW-1133">Transmembrane helix</keyword>
<keyword evidence="5" id="KW-1185">Reference proteome</keyword>
<gene>
    <name evidence="4" type="ORF">Ddye_007849</name>
</gene>
<dbReference type="InterPro" id="IPR008906">
    <property type="entry name" value="HATC_C_dom"/>
</dbReference>
<feature type="domain" description="HAT C-terminal dimerisation" evidence="2">
    <location>
        <begin position="118"/>
        <end position="200"/>
    </location>
</feature>
<dbReference type="AlphaFoldDB" id="A0AAE0CS23"/>
<dbReference type="PANTHER" id="PTHR23272">
    <property type="entry name" value="BED FINGER-RELATED"/>
    <property type="match status" value="1"/>
</dbReference>
<evidence type="ECO:0000259" key="2">
    <source>
        <dbReference type="Pfam" id="PF05699"/>
    </source>
</evidence>
<sequence>MTLAMAQKFDSYWSEFHDFMVVTTILDPRFKMKIIDCYFPIIYGDRASSEIKNVQDILLGIVREYEAKLKASSSSSSGDSTHVSLSPSIMVHSRLNYLSIFDQFLSSTHSATTQMKTELNYYLDEPVIPRTDNFDILRLWNVNAYKYSTLHCIARDVLAIPVSTVVYESAFSTDGRFVSHHRSRLHAKTIEALMCAQDWLWTQLNGMNIVLSIEYFILFISMYILFLI</sequence>
<evidence type="ECO:0000313" key="5">
    <source>
        <dbReference type="Proteomes" id="UP001280121"/>
    </source>
</evidence>
<keyword evidence="1" id="KW-0472">Membrane</keyword>
<dbReference type="Pfam" id="PF14372">
    <property type="entry name" value="hAT-like_RNase-H"/>
    <property type="match status" value="1"/>
</dbReference>
<dbReference type="Proteomes" id="UP001280121">
    <property type="component" value="Unassembled WGS sequence"/>
</dbReference>
<dbReference type="GO" id="GO:0003677">
    <property type="term" value="F:DNA binding"/>
    <property type="evidence" value="ECO:0007669"/>
    <property type="project" value="InterPro"/>
</dbReference>
<dbReference type="Pfam" id="PF05699">
    <property type="entry name" value="Dimer_Tnp_hAT"/>
    <property type="match status" value="1"/>
</dbReference>
<feature type="transmembrane region" description="Helical" evidence="1">
    <location>
        <begin position="209"/>
        <end position="226"/>
    </location>
</feature>
<organism evidence="4 5">
    <name type="scientific">Dipteronia dyeriana</name>
    <dbReference type="NCBI Taxonomy" id="168575"/>
    <lineage>
        <taxon>Eukaryota</taxon>
        <taxon>Viridiplantae</taxon>
        <taxon>Streptophyta</taxon>
        <taxon>Embryophyta</taxon>
        <taxon>Tracheophyta</taxon>
        <taxon>Spermatophyta</taxon>
        <taxon>Magnoliopsida</taxon>
        <taxon>eudicotyledons</taxon>
        <taxon>Gunneridae</taxon>
        <taxon>Pentapetalae</taxon>
        <taxon>rosids</taxon>
        <taxon>malvids</taxon>
        <taxon>Sapindales</taxon>
        <taxon>Sapindaceae</taxon>
        <taxon>Hippocastanoideae</taxon>
        <taxon>Acereae</taxon>
        <taxon>Dipteronia</taxon>
    </lineage>
</organism>
<comment type="caution">
    <text evidence="4">The sequence shown here is derived from an EMBL/GenBank/DDBJ whole genome shotgun (WGS) entry which is preliminary data.</text>
</comment>
<keyword evidence="1" id="KW-0812">Transmembrane</keyword>
<dbReference type="PANTHER" id="PTHR23272:SF179">
    <property type="entry name" value="ZINC FINGER BED DOMAIN-CONTAINING PROTEIN RICESLEEPER 2-LIKE ISOFORM X1"/>
    <property type="match status" value="1"/>
</dbReference>
<feature type="domain" description="hAT-like transposase RNase-H fold" evidence="3">
    <location>
        <begin position="1"/>
        <end position="65"/>
    </location>
</feature>
<accession>A0AAE0CS23</accession>
<evidence type="ECO:0000259" key="3">
    <source>
        <dbReference type="Pfam" id="PF14372"/>
    </source>
</evidence>
<reference evidence="4" key="1">
    <citation type="journal article" date="2023" name="Plant J.">
        <title>Genome sequences and population genomics provide insights into the demographic history, inbreeding, and mutation load of two 'living fossil' tree species of Dipteronia.</title>
        <authorList>
            <person name="Feng Y."/>
            <person name="Comes H.P."/>
            <person name="Chen J."/>
            <person name="Zhu S."/>
            <person name="Lu R."/>
            <person name="Zhang X."/>
            <person name="Li P."/>
            <person name="Qiu J."/>
            <person name="Olsen K.M."/>
            <person name="Qiu Y."/>
        </authorList>
    </citation>
    <scope>NUCLEOTIDE SEQUENCE</scope>
    <source>
        <strain evidence="4">KIB01</strain>
    </source>
</reference>